<keyword evidence="1" id="KW-0175">Coiled coil</keyword>
<evidence type="ECO:0000313" key="3">
    <source>
        <dbReference type="Proteomes" id="UP000324800"/>
    </source>
</evidence>
<comment type="caution">
    <text evidence="2">The sequence shown here is derived from an EMBL/GenBank/DDBJ whole genome shotgun (WGS) entry which is preliminary data.</text>
</comment>
<gene>
    <name evidence="2" type="ORF">EZS28_036415</name>
</gene>
<proteinExistence type="predicted"/>
<organism evidence="2 3">
    <name type="scientific">Streblomastix strix</name>
    <dbReference type="NCBI Taxonomy" id="222440"/>
    <lineage>
        <taxon>Eukaryota</taxon>
        <taxon>Metamonada</taxon>
        <taxon>Preaxostyla</taxon>
        <taxon>Oxymonadida</taxon>
        <taxon>Streblomastigidae</taxon>
        <taxon>Streblomastix</taxon>
    </lineage>
</organism>
<name>A0A5J4UC27_9EUKA</name>
<feature type="coiled-coil region" evidence="1">
    <location>
        <begin position="55"/>
        <end position="107"/>
    </location>
</feature>
<dbReference type="AlphaFoldDB" id="A0A5J4UC27"/>
<sequence length="588" mass="68364">MTNQESTCIETNTNESITTKHITLEKGAKRQYNRKTISKSKSNEKVTELMDKLIEEQELARIKREQEEYDTQKKQAEEQEFTKSLLENVAQEKLKEQKKQEEQTEIKQFLNTIQPIADQFNQEIVSKTIIERVKNAMINTVNYTKIGQKEGEKKQVTGKLIDLTLVEDGDLCVIDFDINKKLSIEETDKIRQNIIDTMLPSNVGLVKTAHGGLHAYCNRNSYTLPSNRCVKCITLDNIEIDIFGQMFKYKEYNDESEQKELVQNRVVGPNSSFRETKNNKRETLKYEAINDWANMTHLASLREILDSWNVDIEIPYLEYLEKKQRREFGQQITEEGTIDKMNDEIAQACIDGLKNLEIHNYPQPINMEVSLLSVFSGLYGITNESIRAEGMRNIRQFNKLTANAEKNYGQAASSGERKPNPWILTKILKYHNKDYYEQTIKPLLKKNYEVKKKEKQILINQTLIPNKIDLTDDFTLLHIQKKAADGEYENEEQIVIDLTKIIAYYAGETEDVYMIKEFDAICGTLVIHHKLEGTIYKQLEKVNICFKNQKNDDKDFCQNPWIRLTFTTRCSLSIILFSICSKLIKLAY</sequence>
<reference evidence="2 3" key="1">
    <citation type="submission" date="2019-03" db="EMBL/GenBank/DDBJ databases">
        <title>Single cell metagenomics reveals metabolic interactions within the superorganism composed of flagellate Streblomastix strix and complex community of Bacteroidetes bacteria on its surface.</title>
        <authorList>
            <person name="Treitli S.C."/>
            <person name="Kolisko M."/>
            <person name="Husnik F."/>
            <person name="Keeling P."/>
            <person name="Hampl V."/>
        </authorList>
    </citation>
    <scope>NUCLEOTIDE SEQUENCE [LARGE SCALE GENOMIC DNA]</scope>
    <source>
        <strain evidence="2">ST1C</strain>
    </source>
</reference>
<evidence type="ECO:0000256" key="1">
    <source>
        <dbReference type="SAM" id="Coils"/>
    </source>
</evidence>
<accession>A0A5J4UC27</accession>
<protein>
    <submittedName>
        <fullName evidence="2">Uncharacterized protein</fullName>
    </submittedName>
</protein>
<evidence type="ECO:0000313" key="2">
    <source>
        <dbReference type="EMBL" id="KAA6368058.1"/>
    </source>
</evidence>
<dbReference type="Proteomes" id="UP000324800">
    <property type="component" value="Unassembled WGS sequence"/>
</dbReference>
<feature type="non-terminal residue" evidence="2">
    <location>
        <position position="588"/>
    </location>
</feature>
<dbReference type="EMBL" id="SNRW01017715">
    <property type="protein sequence ID" value="KAA6368058.1"/>
    <property type="molecule type" value="Genomic_DNA"/>
</dbReference>